<keyword evidence="9" id="KW-0067">ATP-binding</keyword>
<dbReference type="InterPro" id="IPR022754">
    <property type="entry name" value="DNA_pol_III_gamma-3"/>
</dbReference>
<evidence type="ECO:0000256" key="11">
    <source>
        <dbReference type="ARBA" id="ARBA00049244"/>
    </source>
</evidence>
<dbReference type="GO" id="GO:0005524">
    <property type="term" value="F:ATP binding"/>
    <property type="evidence" value="ECO:0007669"/>
    <property type="project" value="UniProtKB-KW"/>
</dbReference>
<dbReference type="InterPro" id="IPR003593">
    <property type="entry name" value="AAA+_ATPase"/>
</dbReference>
<dbReference type="NCBIfam" id="TIGR02397">
    <property type="entry name" value="dnaX_nterm"/>
    <property type="match status" value="1"/>
</dbReference>
<dbReference type="Gene3D" id="1.20.272.10">
    <property type="match status" value="1"/>
</dbReference>
<evidence type="ECO:0000256" key="7">
    <source>
        <dbReference type="ARBA" id="ARBA00022741"/>
    </source>
</evidence>
<comment type="catalytic activity">
    <reaction evidence="11">
        <text>DNA(n) + a 2'-deoxyribonucleoside 5'-triphosphate = DNA(n+1) + diphosphate</text>
        <dbReference type="Rhea" id="RHEA:22508"/>
        <dbReference type="Rhea" id="RHEA-COMP:17339"/>
        <dbReference type="Rhea" id="RHEA-COMP:17340"/>
        <dbReference type="ChEBI" id="CHEBI:33019"/>
        <dbReference type="ChEBI" id="CHEBI:61560"/>
        <dbReference type="ChEBI" id="CHEBI:173112"/>
        <dbReference type="EC" id="2.7.7.7"/>
    </reaction>
</comment>
<dbReference type="GO" id="GO:0003677">
    <property type="term" value="F:DNA binding"/>
    <property type="evidence" value="ECO:0007669"/>
    <property type="project" value="InterPro"/>
</dbReference>
<dbReference type="CDD" id="cd00009">
    <property type="entry name" value="AAA"/>
    <property type="match status" value="1"/>
</dbReference>
<reference evidence="13" key="1">
    <citation type="journal article" date="2014" name="Front. Microbiol.">
        <title>High frequency of phylogenetically diverse reductive dehalogenase-homologous genes in deep subseafloor sedimentary metagenomes.</title>
        <authorList>
            <person name="Kawai M."/>
            <person name="Futagami T."/>
            <person name="Toyoda A."/>
            <person name="Takaki Y."/>
            <person name="Nishi S."/>
            <person name="Hori S."/>
            <person name="Arai W."/>
            <person name="Tsubouchi T."/>
            <person name="Morono Y."/>
            <person name="Uchiyama I."/>
            <person name="Ito T."/>
            <person name="Fujiyama A."/>
            <person name="Inagaki F."/>
            <person name="Takami H."/>
        </authorList>
    </citation>
    <scope>NUCLEOTIDE SEQUENCE</scope>
    <source>
        <strain evidence="13">Expedition CK06-06</strain>
    </source>
</reference>
<dbReference type="Pfam" id="PF22608">
    <property type="entry name" value="DNAX_ATPase_lid"/>
    <property type="match status" value="1"/>
</dbReference>
<accession>X1E2N8</accession>
<dbReference type="CDD" id="cd18137">
    <property type="entry name" value="HLD_clamp_pol_III_gamma_tau"/>
    <property type="match status" value="1"/>
</dbReference>
<protein>
    <recommendedName>
        <fullName evidence="2">DNA-directed DNA polymerase</fullName>
        <ecNumber evidence="2">2.7.7.7</ecNumber>
    </recommendedName>
</protein>
<comment type="caution">
    <text evidence="13">The sequence shown here is derived from an EMBL/GenBank/DDBJ whole genome shotgun (WGS) entry which is preliminary data.</text>
</comment>
<dbReference type="EMBL" id="BARU01005155">
    <property type="protein sequence ID" value="GAH27516.1"/>
    <property type="molecule type" value="Genomic_DNA"/>
</dbReference>
<dbReference type="PANTHER" id="PTHR11669:SF0">
    <property type="entry name" value="PROTEIN STICHEL-LIKE 2"/>
    <property type="match status" value="1"/>
</dbReference>
<evidence type="ECO:0000256" key="6">
    <source>
        <dbReference type="ARBA" id="ARBA00022723"/>
    </source>
</evidence>
<keyword evidence="10" id="KW-0239">DNA-directed DNA polymerase</keyword>
<dbReference type="InterPro" id="IPR008921">
    <property type="entry name" value="DNA_pol3_clamp-load_cplx_C"/>
</dbReference>
<evidence type="ECO:0000256" key="1">
    <source>
        <dbReference type="ARBA" id="ARBA00006360"/>
    </source>
</evidence>
<name>X1E2N8_9ZZZZ</name>
<dbReference type="Gene3D" id="3.40.50.300">
    <property type="entry name" value="P-loop containing nucleotide triphosphate hydrolases"/>
    <property type="match status" value="1"/>
</dbReference>
<dbReference type="InterPro" id="IPR050238">
    <property type="entry name" value="DNA_Rep/Repair_Clamp_Loader"/>
</dbReference>
<dbReference type="GO" id="GO:0006261">
    <property type="term" value="P:DNA-templated DNA replication"/>
    <property type="evidence" value="ECO:0007669"/>
    <property type="project" value="TreeGrafter"/>
</dbReference>
<dbReference type="NCBIfam" id="NF004046">
    <property type="entry name" value="PRK05563.1"/>
    <property type="match status" value="1"/>
</dbReference>
<keyword evidence="6" id="KW-0479">Metal-binding</keyword>
<dbReference type="InterPro" id="IPR012763">
    <property type="entry name" value="DNA_pol_III_sug/sutau_N"/>
</dbReference>
<dbReference type="SUPFAM" id="SSF52540">
    <property type="entry name" value="P-loop containing nucleoside triphosphate hydrolases"/>
    <property type="match status" value="1"/>
</dbReference>
<dbReference type="GO" id="GO:0003887">
    <property type="term" value="F:DNA-directed DNA polymerase activity"/>
    <property type="evidence" value="ECO:0007669"/>
    <property type="project" value="UniProtKB-KW"/>
</dbReference>
<dbReference type="PANTHER" id="PTHR11669">
    <property type="entry name" value="REPLICATION FACTOR C / DNA POLYMERASE III GAMMA-TAU SUBUNIT"/>
    <property type="match status" value="1"/>
</dbReference>
<keyword evidence="8" id="KW-0862">Zinc</keyword>
<dbReference type="InterPro" id="IPR027417">
    <property type="entry name" value="P-loop_NTPase"/>
</dbReference>
<keyword evidence="4" id="KW-0548">Nucleotidyltransferase</keyword>
<dbReference type="Pfam" id="PF12169">
    <property type="entry name" value="DNA_pol3_gamma3"/>
    <property type="match status" value="1"/>
</dbReference>
<dbReference type="SUPFAM" id="SSF48019">
    <property type="entry name" value="post-AAA+ oligomerization domain-like"/>
    <property type="match status" value="1"/>
</dbReference>
<organism evidence="13">
    <name type="scientific">marine sediment metagenome</name>
    <dbReference type="NCBI Taxonomy" id="412755"/>
    <lineage>
        <taxon>unclassified sequences</taxon>
        <taxon>metagenomes</taxon>
        <taxon>ecological metagenomes</taxon>
    </lineage>
</organism>
<keyword evidence="5" id="KW-0235">DNA replication</keyword>
<gene>
    <name evidence="13" type="ORF">S03H2_09959</name>
</gene>
<evidence type="ECO:0000259" key="12">
    <source>
        <dbReference type="SMART" id="SM00382"/>
    </source>
</evidence>
<dbReference type="EC" id="2.7.7.7" evidence="2"/>
<evidence type="ECO:0000256" key="4">
    <source>
        <dbReference type="ARBA" id="ARBA00022695"/>
    </source>
</evidence>
<feature type="non-terminal residue" evidence="13">
    <location>
        <position position="387"/>
    </location>
</feature>
<dbReference type="Pfam" id="PF13177">
    <property type="entry name" value="DNA_pol3_delta2"/>
    <property type="match status" value="1"/>
</dbReference>
<evidence type="ECO:0000256" key="3">
    <source>
        <dbReference type="ARBA" id="ARBA00022679"/>
    </source>
</evidence>
<keyword evidence="7" id="KW-0547">Nucleotide-binding</keyword>
<evidence type="ECO:0000313" key="13">
    <source>
        <dbReference type="EMBL" id="GAH27516.1"/>
    </source>
</evidence>
<keyword evidence="3" id="KW-0808">Transferase</keyword>
<proteinExistence type="inferred from homology"/>
<evidence type="ECO:0000256" key="5">
    <source>
        <dbReference type="ARBA" id="ARBA00022705"/>
    </source>
</evidence>
<dbReference type="SMART" id="SM00382">
    <property type="entry name" value="AAA"/>
    <property type="match status" value="1"/>
</dbReference>
<feature type="domain" description="AAA+ ATPase" evidence="12">
    <location>
        <begin position="37"/>
        <end position="182"/>
    </location>
</feature>
<dbReference type="InterPro" id="IPR001270">
    <property type="entry name" value="ClpA/B"/>
</dbReference>
<evidence type="ECO:0000256" key="9">
    <source>
        <dbReference type="ARBA" id="ARBA00022840"/>
    </source>
</evidence>
<evidence type="ECO:0000256" key="2">
    <source>
        <dbReference type="ARBA" id="ARBA00012417"/>
    </source>
</evidence>
<dbReference type="GO" id="GO:0046872">
    <property type="term" value="F:metal ion binding"/>
    <property type="evidence" value="ECO:0007669"/>
    <property type="project" value="UniProtKB-KW"/>
</dbReference>
<dbReference type="GO" id="GO:0009360">
    <property type="term" value="C:DNA polymerase III complex"/>
    <property type="evidence" value="ECO:0007669"/>
    <property type="project" value="InterPro"/>
</dbReference>
<comment type="similarity">
    <text evidence="1">Belongs to the DnaX/STICHEL family.</text>
</comment>
<dbReference type="InterPro" id="IPR045085">
    <property type="entry name" value="HLD_clamp_pol_III_gamma_tau"/>
</dbReference>
<dbReference type="Gene3D" id="1.10.8.60">
    <property type="match status" value="1"/>
</dbReference>
<dbReference type="FunFam" id="1.10.8.60:FF:000013">
    <property type="entry name" value="DNA polymerase III subunit gamma/tau"/>
    <property type="match status" value="1"/>
</dbReference>
<evidence type="ECO:0000256" key="10">
    <source>
        <dbReference type="ARBA" id="ARBA00022932"/>
    </source>
</evidence>
<dbReference type="PRINTS" id="PR00300">
    <property type="entry name" value="CLPPROTEASEA"/>
</dbReference>
<dbReference type="AlphaFoldDB" id="X1E2N8"/>
<dbReference type="FunFam" id="3.40.50.300:FF:000014">
    <property type="entry name" value="DNA polymerase III subunit gamma/tau"/>
    <property type="match status" value="1"/>
</dbReference>
<sequence>MSYQVLSRKWRPQVFEELIGQSHVVRTLQNALERGRVAHAYILTGPRGVGKTSTARILAKALNCPHSDGVNPCNECQICREIVQGNNLDVLEIDGASNRGIDEIRELREAVKYPPISGKYRIYIIDEVHMLTLPAFNALLKTLEEPPSHIKFILATTDPQKVPQTILSRVQRFDFRRIPTPDIAALLAKILDEEQVSYDEKALTILARKADGSIRDGLSLLDQIIAYHSDKVDESSVVSVLGLVEDTFYAQILDNISRHNRKEVLAKIEAIFDGGYEIKEVCQGFNQFLRDGILTLETGDPSLTSKGVLVDIPEGLLTADLINLLDIGLATEAQLRYAQQPRLLMEQQLLKMAELDRVVSIQEVLQGLARAAGNNPPLDSGPAAVQA</sequence>
<evidence type="ECO:0000256" key="8">
    <source>
        <dbReference type="ARBA" id="ARBA00022833"/>
    </source>
</evidence>